<evidence type="ECO:0000313" key="2">
    <source>
        <dbReference type="EMBL" id="MEE2034319.1"/>
    </source>
</evidence>
<reference evidence="2 3" key="1">
    <citation type="submission" date="2023-08" db="EMBL/GenBank/DDBJ databases">
        <authorList>
            <person name="Girao M."/>
            <person name="Carvalho M.F."/>
        </authorList>
    </citation>
    <scope>NUCLEOTIDE SEQUENCE [LARGE SCALE GENOMIC DNA]</scope>
    <source>
        <strain evidence="2 3">CC-R104</strain>
    </source>
</reference>
<sequence length="134" mass="14283">MRGYRDDVPAERDYYDYYGGAPYDDTLYDEGEYGPRAYGPVRAGLIVRAGRVLAGAATGAVIVLALVVCVAQYLAGGRGFPGPGTEAVAAHMFGAAVAVVAQVSADRLRGPRSILAAFVVFFTASILLFTQWWN</sequence>
<name>A0ABU7JXR8_9NOCA</name>
<keyword evidence="1" id="KW-1133">Transmembrane helix</keyword>
<dbReference type="RefSeq" id="WP_330153692.1">
    <property type="nucleotide sequence ID" value="NZ_JAUZMZ010000136.1"/>
</dbReference>
<accession>A0ABU7JXR8</accession>
<organism evidence="2 3">
    <name type="scientific">Rhodococcus chondri</name>
    <dbReference type="NCBI Taxonomy" id="3065941"/>
    <lineage>
        <taxon>Bacteria</taxon>
        <taxon>Bacillati</taxon>
        <taxon>Actinomycetota</taxon>
        <taxon>Actinomycetes</taxon>
        <taxon>Mycobacteriales</taxon>
        <taxon>Nocardiaceae</taxon>
        <taxon>Rhodococcus</taxon>
    </lineage>
</organism>
<feature type="transmembrane region" description="Helical" evidence="1">
    <location>
        <begin position="87"/>
        <end position="105"/>
    </location>
</feature>
<feature type="transmembrane region" description="Helical" evidence="1">
    <location>
        <begin position="114"/>
        <end position="133"/>
    </location>
</feature>
<evidence type="ECO:0000313" key="3">
    <source>
        <dbReference type="Proteomes" id="UP001331936"/>
    </source>
</evidence>
<dbReference type="EMBL" id="JAUZMZ010000136">
    <property type="protein sequence ID" value="MEE2034319.1"/>
    <property type="molecule type" value="Genomic_DNA"/>
</dbReference>
<comment type="caution">
    <text evidence="2">The sequence shown here is derived from an EMBL/GenBank/DDBJ whole genome shotgun (WGS) entry which is preliminary data.</text>
</comment>
<dbReference type="Proteomes" id="UP001331936">
    <property type="component" value="Unassembled WGS sequence"/>
</dbReference>
<keyword evidence="1" id="KW-0812">Transmembrane</keyword>
<protein>
    <submittedName>
        <fullName evidence="2">Uncharacterized protein</fullName>
    </submittedName>
</protein>
<gene>
    <name evidence="2" type="ORF">Q8814_19735</name>
</gene>
<keyword evidence="3" id="KW-1185">Reference proteome</keyword>
<keyword evidence="1" id="KW-0472">Membrane</keyword>
<feature type="transmembrane region" description="Helical" evidence="1">
    <location>
        <begin position="52"/>
        <end position="75"/>
    </location>
</feature>
<evidence type="ECO:0000256" key="1">
    <source>
        <dbReference type="SAM" id="Phobius"/>
    </source>
</evidence>
<proteinExistence type="predicted"/>